<reference evidence="1" key="1">
    <citation type="submission" date="2021-06" db="EMBL/GenBank/DDBJ databases">
        <authorList>
            <person name="Kallberg Y."/>
            <person name="Tangrot J."/>
            <person name="Rosling A."/>
        </authorList>
    </citation>
    <scope>NUCLEOTIDE SEQUENCE</scope>
    <source>
        <strain evidence="1">AU212A</strain>
    </source>
</reference>
<name>A0ACA9KLU2_9GLOM</name>
<evidence type="ECO:0000313" key="1">
    <source>
        <dbReference type="EMBL" id="CAG8481274.1"/>
    </source>
</evidence>
<protein>
    <submittedName>
        <fullName evidence="1">6822_t:CDS:1</fullName>
    </submittedName>
</protein>
<gene>
    <name evidence="1" type="ORF">SCALOS_LOCUS2432</name>
</gene>
<proteinExistence type="predicted"/>
<accession>A0ACA9KLU2</accession>
<sequence>MSQLRSDILSKKKYAEIEKAELQYKRTYTVTFVQPYDDDNRMQKLLDSLSSTSNNEMHLSTEPKETIETDEDIVNDTEDYYNEVSEFKSEIVEQVTHLAEDPLAK</sequence>
<dbReference type="EMBL" id="CAJVPM010002169">
    <property type="protein sequence ID" value="CAG8481274.1"/>
    <property type="molecule type" value="Genomic_DNA"/>
</dbReference>
<keyword evidence="2" id="KW-1185">Reference proteome</keyword>
<organism evidence="1 2">
    <name type="scientific">Scutellospora calospora</name>
    <dbReference type="NCBI Taxonomy" id="85575"/>
    <lineage>
        <taxon>Eukaryota</taxon>
        <taxon>Fungi</taxon>
        <taxon>Fungi incertae sedis</taxon>
        <taxon>Mucoromycota</taxon>
        <taxon>Glomeromycotina</taxon>
        <taxon>Glomeromycetes</taxon>
        <taxon>Diversisporales</taxon>
        <taxon>Gigasporaceae</taxon>
        <taxon>Scutellospora</taxon>
    </lineage>
</organism>
<comment type="caution">
    <text evidence="1">The sequence shown here is derived from an EMBL/GenBank/DDBJ whole genome shotgun (WGS) entry which is preliminary data.</text>
</comment>
<dbReference type="Proteomes" id="UP000789860">
    <property type="component" value="Unassembled WGS sequence"/>
</dbReference>
<evidence type="ECO:0000313" key="2">
    <source>
        <dbReference type="Proteomes" id="UP000789860"/>
    </source>
</evidence>